<dbReference type="Gene3D" id="2.30.110.10">
    <property type="entry name" value="Electron Transport, Fmn-binding Protein, Chain A"/>
    <property type="match status" value="1"/>
</dbReference>
<organism evidence="1 2">
    <name type="scientific">Oxalicibacterium flavum</name>
    <dbReference type="NCBI Taxonomy" id="179467"/>
    <lineage>
        <taxon>Bacteria</taxon>
        <taxon>Pseudomonadati</taxon>
        <taxon>Pseudomonadota</taxon>
        <taxon>Betaproteobacteria</taxon>
        <taxon>Burkholderiales</taxon>
        <taxon>Oxalobacteraceae</taxon>
        <taxon>Oxalicibacterium</taxon>
    </lineage>
</organism>
<gene>
    <name evidence="1" type="ORF">GCM10007205_22470</name>
</gene>
<evidence type="ECO:0000313" key="1">
    <source>
        <dbReference type="EMBL" id="GGC13101.1"/>
    </source>
</evidence>
<dbReference type="InterPro" id="IPR012349">
    <property type="entry name" value="Split_barrel_FMN-bd"/>
</dbReference>
<comment type="caution">
    <text evidence="1">The sequence shown here is derived from an EMBL/GenBank/DDBJ whole genome shotgun (WGS) entry which is preliminary data.</text>
</comment>
<dbReference type="PIRSF" id="PIRSF010372">
    <property type="entry name" value="PaiB"/>
    <property type="match status" value="1"/>
</dbReference>
<dbReference type="EMBL" id="BMCG01000004">
    <property type="protein sequence ID" value="GGC13101.1"/>
    <property type="molecule type" value="Genomic_DNA"/>
</dbReference>
<dbReference type="RefSeq" id="WP_188396344.1">
    <property type="nucleotide sequence ID" value="NZ_BMCG01000004.1"/>
</dbReference>
<dbReference type="PANTHER" id="PTHR35802:SF1">
    <property type="entry name" value="PROTEASE SYNTHASE AND SPORULATION PROTEIN PAI 2"/>
    <property type="match status" value="1"/>
</dbReference>
<protein>
    <submittedName>
        <fullName evidence="1">Transcriptional regulator</fullName>
    </submittedName>
</protein>
<name>A0A8J2ULU5_9BURK</name>
<accession>A0A8J2ULU5</accession>
<dbReference type="Proteomes" id="UP000620266">
    <property type="component" value="Unassembled WGS sequence"/>
</dbReference>
<dbReference type="Pfam" id="PF04299">
    <property type="entry name" value="FMN_bind_2"/>
    <property type="match status" value="1"/>
</dbReference>
<reference evidence="1" key="2">
    <citation type="submission" date="2020-09" db="EMBL/GenBank/DDBJ databases">
        <authorList>
            <person name="Sun Q."/>
            <person name="Sedlacek I."/>
        </authorList>
    </citation>
    <scope>NUCLEOTIDE SEQUENCE</scope>
    <source>
        <strain evidence="1">CCM 7086</strain>
    </source>
</reference>
<dbReference type="AlphaFoldDB" id="A0A8J2ULU5"/>
<keyword evidence="2" id="KW-1185">Reference proteome</keyword>
<dbReference type="SUPFAM" id="SSF50475">
    <property type="entry name" value="FMN-binding split barrel"/>
    <property type="match status" value="1"/>
</dbReference>
<sequence length="213" mass="24156">MYLPAHFTESRADEMHRLIAAHPFGILVTRSTDGLDADHLPFAFDAAAGRHGVLTSHVARANPVWEKCRDGDAVLVIFRGPEAYISPNWYPSKHETHRQVPTWNYQVVHAHGTLHIHHDEKFLRGIVGRLTRTHEERTGEEHPWRMADAPHDYMAAMLATIVGLEIRITRLEGKSKLGQNKETRDRENVARILRERGDADLAIAMTRSLAADK</sequence>
<dbReference type="PANTHER" id="PTHR35802">
    <property type="entry name" value="PROTEASE SYNTHASE AND SPORULATION PROTEIN PAI 2"/>
    <property type="match status" value="1"/>
</dbReference>
<evidence type="ECO:0000313" key="2">
    <source>
        <dbReference type="Proteomes" id="UP000620266"/>
    </source>
</evidence>
<proteinExistence type="predicted"/>
<reference evidence="1" key="1">
    <citation type="journal article" date="2014" name="Int. J. Syst. Evol. Microbiol.">
        <title>Complete genome sequence of Corynebacterium casei LMG S-19264T (=DSM 44701T), isolated from a smear-ripened cheese.</title>
        <authorList>
            <consortium name="US DOE Joint Genome Institute (JGI-PGF)"/>
            <person name="Walter F."/>
            <person name="Albersmeier A."/>
            <person name="Kalinowski J."/>
            <person name="Ruckert C."/>
        </authorList>
    </citation>
    <scope>NUCLEOTIDE SEQUENCE</scope>
    <source>
        <strain evidence="1">CCM 7086</strain>
    </source>
</reference>
<dbReference type="InterPro" id="IPR007396">
    <property type="entry name" value="TR_PAI2-type"/>
</dbReference>